<accession>A0AAV9GS62</accession>
<keyword evidence="1" id="KW-0732">Signal</keyword>
<dbReference type="Proteomes" id="UP001321760">
    <property type="component" value="Unassembled WGS sequence"/>
</dbReference>
<sequence>ATDLLLLALFQLLRQDTLVLLAHVADVLHEIGDGSTDDRMMQEQLEYWRSILGRLQRELPVLRRSLGDFFAFPYR</sequence>
<dbReference type="EMBL" id="MU865929">
    <property type="protein sequence ID" value="KAK4451211.1"/>
    <property type="molecule type" value="Genomic_DNA"/>
</dbReference>
<evidence type="ECO:0000313" key="2">
    <source>
        <dbReference type="EMBL" id="KAK4451211.1"/>
    </source>
</evidence>
<feature type="chain" id="PRO_5043328542" description="Beta-tubulin" evidence="1">
    <location>
        <begin position="16"/>
        <end position="75"/>
    </location>
</feature>
<name>A0AAV9GS62_9PEZI</name>
<evidence type="ECO:0000256" key="1">
    <source>
        <dbReference type="SAM" id="SignalP"/>
    </source>
</evidence>
<comment type="caution">
    <text evidence="2">The sequence shown here is derived from an EMBL/GenBank/DDBJ whole genome shotgun (WGS) entry which is preliminary data.</text>
</comment>
<protein>
    <recommendedName>
        <fullName evidence="4">Beta-tubulin</fullName>
    </recommendedName>
</protein>
<reference evidence="2" key="1">
    <citation type="journal article" date="2023" name="Mol. Phylogenet. Evol.">
        <title>Genome-scale phylogeny and comparative genomics of the fungal order Sordariales.</title>
        <authorList>
            <person name="Hensen N."/>
            <person name="Bonometti L."/>
            <person name="Westerberg I."/>
            <person name="Brannstrom I.O."/>
            <person name="Guillou S."/>
            <person name="Cros-Aarteil S."/>
            <person name="Calhoun S."/>
            <person name="Haridas S."/>
            <person name="Kuo A."/>
            <person name="Mondo S."/>
            <person name="Pangilinan J."/>
            <person name="Riley R."/>
            <person name="LaButti K."/>
            <person name="Andreopoulos B."/>
            <person name="Lipzen A."/>
            <person name="Chen C."/>
            <person name="Yan M."/>
            <person name="Daum C."/>
            <person name="Ng V."/>
            <person name="Clum A."/>
            <person name="Steindorff A."/>
            <person name="Ohm R.A."/>
            <person name="Martin F."/>
            <person name="Silar P."/>
            <person name="Natvig D.O."/>
            <person name="Lalanne C."/>
            <person name="Gautier V."/>
            <person name="Ament-Velasquez S.L."/>
            <person name="Kruys A."/>
            <person name="Hutchinson M.I."/>
            <person name="Powell A.J."/>
            <person name="Barry K."/>
            <person name="Miller A.N."/>
            <person name="Grigoriev I.V."/>
            <person name="Debuchy R."/>
            <person name="Gladieux P."/>
            <person name="Hiltunen Thoren M."/>
            <person name="Johannesson H."/>
        </authorList>
    </citation>
    <scope>NUCLEOTIDE SEQUENCE</scope>
    <source>
        <strain evidence="2">PSN243</strain>
    </source>
</reference>
<feature type="signal peptide" evidence="1">
    <location>
        <begin position="1"/>
        <end position="15"/>
    </location>
</feature>
<keyword evidence="3" id="KW-1185">Reference proteome</keyword>
<dbReference type="AlphaFoldDB" id="A0AAV9GS62"/>
<organism evidence="2 3">
    <name type="scientific">Podospora aff. communis PSN243</name>
    <dbReference type="NCBI Taxonomy" id="3040156"/>
    <lineage>
        <taxon>Eukaryota</taxon>
        <taxon>Fungi</taxon>
        <taxon>Dikarya</taxon>
        <taxon>Ascomycota</taxon>
        <taxon>Pezizomycotina</taxon>
        <taxon>Sordariomycetes</taxon>
        <taxon>Sordariomycetidae</taxon>
        <taxon>Sordariales</taxon>
        <taxon>Podosporaceae</taxon>
        <taxon>Podospora</taxon>
    </lineage>
</organism>
<reference evidence="2" key="2">
    <citation type="submission" date="2023-05" db="EMBL/GenBank/DDBJ databases">
        <authorList>
            <consortium name="Lawrence Berkeley National Laboratory"/>
            <person name="Steindorff A."/>
            <person name="Hensen N."/>
            <person name="Bonometti L."/>
            <person name="Westerberg I."/>
            <person name="Brannstrom I.O."/>
            <person name="Guillou S."/>
            <person name="Cros-Aarteil S."/>
            <person name="Calhoun S."/>
            <person name="Haridas S."/>
            <person name="Kuo A."/>
            <person name="Mondo S."/>
            <person name="Pangilinan J."/>
            <person name="Riley R."/>
            <person name="Labutti K."/>
            <person name="Andreopoulos B."/>
            <person name="Lipzen A."/>
            <person name="Chen C."/>
            <person name="Yanf M."/>
            <person name="Daum C."/>
            <person name="Ng V."/>
            <person name="Clum A."/>
            <person name="Ohm R."/>
            <person name="Martin F."/>
            <person name="Silar P."/>
            <person name="Natvig D."/>
            <person name="Lalanne C."/>
            <person name="Gautier V."/>
            <person name="Ament-Velasquez S.L."/>
            <person name="Kruys A."/>
            <person name="Hutchinson M.I."/>
            <person name="Powell A.J."/>
            <person name="Barry K."/>
            <person name="Miller A.N."/>
            <person name="Grigoriev I.V."/>
            <person name="Debuchy R."/>
            <person name="Gladieux P."/>
            <person name="Thoren M.H."/>
            <person name="Johannesson H."/>
        </authorList>
    </citation>
    <scope>NUCLEOTIDE SEQUENCE</scope>
    <source>
        <strain evidence="2">PSN243</strain>
    </source>
</reference>
<evidence type="ECO:0008006" key="4">
    <source>
        <dbReference type="Google" id="ProtNLM"/>
    </source>
</evidence>
<gene>
    <name evidence="2" type="ORF">QBC34DRAFT_269697</name>
</gene>
<feature type="non-terminal residue" evidence="2">
    <location>
        <position position="1"/>
    </location>
</feature>
<proteinExistence type="predicted"/>
<feature type="non-terminal residue" evidence="2">
    <location>
        <position position="75"/>
    </location>
</feature>
<evidence type="ECO:0000313" key="3">
    <source>
        <dbReference type="Proteomes" id="UP001321760"/>
    </source>
</evidence>